<dbReference type="SUPFAM" id="SSF55073">
    <property type="entry name" value="Nucleotide cyclase"/>
    <property type="match status" value="1"/>
</dbReference>
<dbReference type="GO" id="GO:0020037">
    <property type="term" value="F:heme binding"/>
    <property type="evidence" value="ECO:0007669"/>
    <property type="project" value="InterPro"/>
</dbReference>
<dbReference type="RefSeq" id="WP_395117543.1">
    <property type="nucleotide sequence ID" value="NZ_CP170721.1"/>
</dbReference>
<accession>A0AB74UJR2</accession>
<protein>
    <submittedName>
        <fullName evidence="3">EAL domain-containing protein</fullName>
    </submittedName>
</protein>
<dbReference type="EMBL" id="CP170721">
    <property type="protein sequence ID" value="XIA16891.1"/>
    <property type="molecule type" value="Genomic_DNA"/>
</dbReference>
<dbReference type="InterPro" id="IPR029787">
    <property type="entry name" value="Nucleotide_cyclase"/>
</dbReference>
<dbReference type="InterPro" id="IPR012292">
    <property type="entry name" value="Globin/Proto"/>
</dbReference>
<dbReference type="SUPFAM" id="SSF55781">
    <property type="entry name" value="GAF domain-like"/>
    <property type="match status" value="3"/>
</dbReference>
<dbReference type="InterPro" id="IPR029016">
    <property type="entry name" value="GAF-like_dom_sf"/>
</dbReference>
<dbReference type="PANTHER" id="PTHR44757:SF2">
    <property type="entry name" value="BIOFILM ARCHITECTURE MAINTENANCE PROTEIN MBAA"/>
    <property type="match status" value="1"/>
</dbReference>
<dbReference type="InterPro" id="IPR043128">
    <property type="entry name" value="Rev_trsase/Diguanyl_cyclase"/>
</dbReference>
<dbReference type="PROSITE" id="PS50887">
    <property type="entry name" value="GGDEF"/>
    <property type="match status" value="1"/>
</dbReference>
<dbReference type="CDD" id="cd01948">
    <property type="entry name" value="EAL"/>
    <property type="match status" value="1"/>
</dbReference>
<reference evidence="3" key="1">
    <citation type="submission" date="2024-10" db="EMBL/GenBank/DDBJ databases">
        <authorList>
            <person name="Lesea H.P."/>
            <person name="Kuehl J.V."/>
            <person name="Chandonia J.-M."/>
        </authorList>
    </citation>
    <scope>NUCLEOTIDE SEQUENCE</scope>
    <source>
        <strain evidence="3">FW102-FHT14D07</strain>
    </source>
</reference>
<feature type="domain" description="EAL" evidence="1">
    <location>
        <begin position="886"/>
        <end position="1141"/>
    </location>
</feature>
<dbReference type="InterPro" id="IPR044398">
    <property type="entry name" value="Globin-sensor_dom"/>
</dbReference>
<dbReference type="PANTHER" id="PTHR44757">
    <property type="entry name" value="DIGUANYLATE CYCLASE DGCP"/>
    <property type="match status" value="1"/>
</dbReference>
<feature type="domain" description="GGDEF" evidence="2">
    <location>
        <begin position="410"/>
        <end position="544"/>
    </location>
</feature>
<dbReference type="InterPro" id="IPR001633">
    <property type="entry name" value="EAL_dom"/>
</dbReference>
<dbReference type="InterPro" id="IPR000160">
    <property type="entry name" value="GGDEF_dom"/>
</dbReference>
<sequence length="1239" mass="135390">MPNRAAVPGELRERFYRSVAETLSLLHAAPGHDRRRALLEVSRILAATMKLPLVWIGRRESNMHAVEVLAAAGPAQAYAETLRLSDAMDEPGGRGPVGIVLREERARVTPVASAEFAHWRAAARQHGFGACIVAASRTRDGGQLVLASYSREGGPALGEELLDWAQRLVDELSRFWDHQMLLERSIRMSRYRDAQRTIQRALLEQPDPDAIYPTLARALADIAGAAAVDVFAAVEGQDTLRRVALVGPIAEVMLTLPMPPRHQDGPRTIAPTQAFMQGTPVIRRKPTAGTPSDNPWRPELSEHASAVGCWPLFAGPVDGTDPNARTPTGVFVVVTAEPDAFDEEMCRLLDEIADAAGLALRQHAQRHALRQEQERQTYLASHDDLTDLPNRRALDRHLDAVLASARRQGRRVAVGLLDLDDLKPINDRHGHAVGDRVLAEVAERLRLLLRGGDYVARFGGDEFVLVFDDLQHESDLDDLLERIGAALLQPVPIDGRLLPIGASLGIATYASDGHASGEQLLRLADQAMYQVKARKRHRTRWWAMARSDGALATVEPEGPVAPYGEQATMLLRACRDSWQPRLQAVVESFCAALLQHEGIGTLLRALPDGEYRALKLHMLAHLQVLARADLDLAAHRKRATRTGLFHAACGLEEVWLLEAIEQLRDNLVTVLASADRRALDVVLQRLDAERQWQLESMRALQRRRMALLARLNALAWSAEGYLGLIQGVVDILASHQEFAACAVGRPDDSGRLTYEAVAGNAFAAYLRALSAGEALPIRVDPDHPEGGGPSGRAWRTVSIQRCVHFGSDPAMASWRDMALGLGVVSSVSIPLCPSRDNPVVVLSLYSPYAGGLQSEDQRAFVEQVKSVLDLALARLSPPRQGAELLPFFVRERWRARIATDALQMHYQPLIRLADGAVTEFEALARLRDVDDQLLAPGRFLPALDADDLIVLFRHGLALATACRQSLCGAGHPLDMSVNVPAAALEDPRYGAAAAAVLADSGCPPAALLLEILESPLASEHPGSLDEPGMQSLKALGVRLVEDDLGAGYSSLIRLRQWPFDRIKIDQAIVLQARRDPLNTLRFIRQLIRIGNDLRLEVVVEGLETPDLIEAASLLGADFGQGYALARPMPAEALQGWLRAHRPAPRAQVPLTSLGALASELLWEEQFVALPAESAFWATHSGRTCGPGEYFHLADLDDSLGASHHAMHVAALKGPQDPHYRRLRETFLAALVAHVLESSG</sequence>
<dbReference type="Gene3D" id="3.20.20.450">
    <property type="entry name" value="EAL domain"/>
    <property type="match status" value="1"/>
</dbReference>
<name>A0AB74UJR2_9GAMM</name>
<dbReference type="SUPFAM" id="SSF141868">
    <property type="entry name" value="EAL domain-like"/>
    <property type="match status" value="1"/>
</dbReference>
<evidence type="ECO:0000313" key="3">
    <source>
        <dbReference type="EMBL" id="XIA16891.1"/>
    </source>
</evidence>
<dbReference type="SMART" id="SM00052">
    <property type="entry name" value="EAL"/>
    <property type="match status" value="1"/>
</dbReference>
<dbReference type="PROSITE" id="PS50883">
    <property type="entry name" value="EAL"/>
    <property type="match status" value="1"/>
</dbReference>
<evidence type="ECO:0000259" key="2">
    <source>
        <dbReference type="PROSITE" id="PS50887"/>
    </source>
</evidence>
<dbReference type="Pfam" id="PF11563">
    <property type="entry name" value="Protoglobin"/>
    <property type="match status" value="1"/>
</dbReference>
<organism evidence="3">
    <name type="scientific">Rhodanobacter sp. FW102-FHT14D07</name>
    <dbReference type="NCBI Taxonomy" id="3351462"/>
    <lineage>
        <taxon>Bacteria</taxon>
        <taxon>Pseudomonadati</taxon>
        <taxon>Pseudomonadota</taxon>
        <taxon>Gammaproteobacteria</taxon>
        <taxon>Lysobacterales</taxon>
        <taxon>Rhodanobacteraceae</taxon>
        <taxon>Rhodanobacter</taxon>
    </lineage>
</organism>
<gene>
    <name evidence="3" type="ORF">ACFYG5_09905</name>
</gene>
<dbReference type="GO" id="GO:0019825">
    <property type="term" value="F:oxygen binding"/>
    <property type="evidence" value="ECO:0007669"/>
    <property type="project" value="InterPro"/>
</dbReference>
<dbReference type="SMART" id="SM00267">
    <property type="entry name" value="GGDEF"/>
    <property type="match status" value="1"/>
</dbReference>
<evidence type="ECO:0000259" key="1">
    <source>
        <dbReference type="PROSITE" id="PS50883"/>
    </source>
</evidence>
<dbReference type="CDD" id="cd01949">
    <property type="entry name" value="GGDEF"/>
    <property type="match status" value="1"/>
</dbReference>
<dbReference type="InterPro" id="IPR052155">
    <property type="entry name" value="Biofilm_reg_signaling"/>
</dbReference>
<dbReference type="Gene3D" id="1.10.490.10">
    <property type="entry name" value="Globins"/>
    <property type="match status" value="1"/>
</dbReference>
<proteinExistence type="predicted"/>
<dbReference type="Pfam" id="PF00563">
    <property type="entry name" value="EAL"/>
    <property type="match status" value="1"/>
</dbReference>
<dbReference type="AlphaFoldDB" id="A0AB74UJR2"/>
<dbReference type="Gene3D" id="3.30.70.270">
    <property type="match status" value="1"/>
</dbReference>
<dbReference type="InterPro" id="IPR035919">
    <property type="entry name" value="EAL_sf"/>
</dbReference>
<dbReference type="Gene3D" id="3.30.450.40">
    <property type="match status" value="3"/>
</dbReference>
<dbReference type="Pfam" id="PF00990">
    <property type="entry name" value="GGDEF"/>
    <property type="match status" value="1"/>
</dbReference>
<dbReference type="NCBIfam" id="TIGR00254">
    <property type="entry name" value="GGDEF"/>
    <property type="match status" value="1"/>
</dbReference>